<gene>
    <name evidence="1" type="ORF">J34TS1_32580</name>
</gene>
<evidence type="ECO:0008006" key="3">
    <source>
        <dbReference type="Google" id="ProtNLM"/>
    </source>
</evidence>
<dbReference type="Pfam" id="PF14398">
    <property type="entry name" value="ATPgrasp_YheCD"/>
    <property type="match status" value="1"/>
</dbReference>
<protein>
    <recommendedName>
        <fullName evidence="3">YheC/YheD family protein</fullName>
    </recommendedName>
</protein>
<dbReference type="Gene3D" id="3.30.470.20">
    <property type="entry name" value="ATP-grasp fold, B domain"/>
    <property type="match status" value="1"/>
</dbReference>
<organism evidence="1 2">
    <name type="scientific">Paenibacillus azoreducens</name>
    <dbReference type="NCBI Taxonomy" id="116718"/>
    <lineage>
        <taxon>Bacteria</taxon>
        <taxon>Bacillati</taxon>
        <taxon>Bacillota</taxon>
        <taxon>Bacilli</taxon>
        <taxon>Bacillales</taxon>
        <taxon>Paenibacillaceae</taxon>
        <taxon>Paenibacillus</taxon>
    </lineage>
</organism>
<reference evidence="1 2" key="1">
    <citation type="submission" date="2021-03" db="EMBL/GenBank/DDBJ databases">
        <title>Antimicrobial resistance genes in bacteria isolated from Japanese honey, and their potential for conferring macrolide and lincosamide resistance in the American foulbrood pathogen Paenibacillus larvae.</title>
        <authorList>
            <person name="Okamoto M."/>
            <person name="Kumagai M."/>
            <person name="Kanamori H."/>
            <person name="Takamatsu D."/>
        </authorList>
    </citation>
    <scope>NUCLEOTIDE SEQUENCE [LARGE SCALE GENOMIC DNA]</scope>
    <source>
        <strain evidence="1 2">J34TS1</strain>
    </source>
</reference>
<sequence length="251" mass="29196">MIAKKKQRRTLMSKWTKTKLLEKHHDVKSVIPDTRKFSKPALKSMLDHYEMVYVKPDVGTFGKGVTRVEKLDGKGYSYQLGTKEKMNKDFNSLYESLHRLTGKKMYLIQKGIHLVKYNRRYFDVRVMVQLSPKGNWETTGVIGRVAHPGKIVTNYHSGGKPMDIKRLLGAHMSSDRALKTMGVLKKLGVKVARHMHAQYPGFRQIGLDIGFDKTWTPWILEVNTNPDPYIFNQLSDKSMYRKVMRYRRAYL</sequence>
<proteinExistence type="predicted"/>
<name>A0A920CTI8_9BACL</name>
<evidence type="ECO:0000313" key="2">
    <source>
        <dbReference type="Proteomes" id="UP000682811"/>
    </source>
</evidence>
<dbReference type="Proteomes" id="UP000682811">
    <property type="component" value="Unassembled WGS sequence"/>
</dbReference>
<dbReference type="SUPFAM" id="SSF56059">
    <property type="entry name" value="Glutathione synthetase ATP-binding domain-like"/>
    <property type="match status" value="1"/>
</dbReference>
<dbReference type="InterPro" id="IPR026838">
    <property type="entry name" value="YheC/D"/>
</dbReference>
<dbReference type="AlphaFoldDB" id="A0A920CTI8"/>
<dbReference type="RefSeq" id="WP_237100171.1">
    <property type="nucleotide sequence ID" value="NZ_AP025343.1"/>
</dbReference>
<evidence type="ECO:0000313" key="1">
    <source>
        <dbReference type="EMBL" id="GIO48493.1"/>
    </source>
</evidence>
<accession>A0A920CTI8</accession>
<keyword evidence="2" id="KW-1185">Reference proteome</keyword>
<dbReference type="EMBL" id="BORT01000014">
    <property type="protein sequence ID" value="GIO48493.1"/>
    <property type="molecule type" value="Genomic_DNA"/>
</dbReference>
<comment type="caution">
    <text evidence="1">The sequence shown here is derived from an EMBL/GenBank/DDBJ whole genome shotgun (WGS) entry which is preliminary data.</text>
</comment>